<dbReference type="EMBL" id="JAXAVX010000001">
    <property type="protein sequence ID" value="MDX8150916.1"/>
    <property type="molecule type" value="Genomic_DNA"/>
</dbReference>
<dbReference type="Proteomes" id="UP001277761">
    <property type="component" value="Unassembled WGS sequence"/>
</dbReference>
<organism evidence="1 2">
    <name type="scientific">Patulibacter brassicae</name>
    <dbReference type="NCBI Taxonomy" id="1705717"/>
    <lineage>
        <taxon>Bacteria</taxon>
        <taxon>Bacillati</taxon>
        <taxon>Actinomycetota</taxon>
        <taxon>Thermoleophilia</taxon>
        <taxon>Solirubrobacterales</taxon>
        <taxon>Patulibacteraceae</taxon>
        <taxon>Patulibacter</taxon>
    </lineage>
</organism>
<dbReference type="InterPro" id="IPR010581">
    <property type="entry name" value="DUF1152"/>
</dbReference>
<proteinExistence type="predicted"/>
<evidence type="ECO:0000313" key="2">
    <source>
        <dbReference type="Proteomes" id="UP001277761"/>
    </source>
</evidence>
<name>A0ABU4VJ17_9ACTN</name>
<sequence length="324" mass="31766">MSSVGRAVPGGAAGAASQVLPTATRVLAVGIGGGGDVVGALAAAQLLGRPFVLGGLTWERLPFDPVPGPRRTDELRDAEVLHPAAALAGPDTRTPGDVPFGESRAAAQLGAPVVLIDPNPGPAVTAEGLAAAAARTGCDGVLLVDVGGDVLAHGDEAGLGSPLADAVLLAAGAHLDARGGLPVALAVVGAGCDGELTPDEVAARVAEAEAHGGLLARAPLDPAGLDALERLIEAVPTEASALAVACARGARGPVAIRDGRRTVERTALGGEAVFLTVAGAIAGPSRLAALVRDAGSLEAAEERLADRGIVSELAWERAQVAGSA</sequence>
<keyword evidence="2" id="KW-1185">Reference proteome</keyword>
<gene>
    <name evidence="1" type="ORF">SK069_04865</name>
</gene>
<accession>A0ABU4VJ17</accession>
<evidence type="ECO:0000313" key="1">
    <source>
        <dbReference type="EMBL" id="MDX8150916.1"/>
    </source>
</evidence>
<protein>
    <submittedName>
        <fullName evidence="1">DUF1152 domain-containing protein</fullName>
    </submittedName>
</protein>
<comment type="caution">
    <text evidence="1">The sequence shown here is derived from an EMBL/GenBank/DDBJ whole genome shotgun (WGS) entry which is preliminary data.</text>
</comment>
<dbReference type="Pfam" id="PF06626">
    <property type="entry name" value="DUF1152"/>
    <property type="match status" value="1"/>
</dbReference>
<reference evidence="1 2" key="1">
    <citation type="submission" date="2023-11" db="EMBL/GenBank/DDBJ databases">
        <authorList>
            <person name="Xu M."/>
            <person name="Jiang T."/>
        </authorList>
    </citation>
    <scope>NUCLEOTIDE SEQUENCE [LARGE SCALE GENOMIC DNA]</scope>
    <source>
        <strain evidence="1 2">SD</strain>
    </source>
</reference>
<dbReference type="RefSeq" id="WP_319953056.1">
    <property type="nucleotide sequence ID" value="NZ_JAXAVX010000001.1"/>
</dbReference>